<evidence type="ECO:0000313" key="2">
    <source>
        <dbReference type="Proteomes" id="UP000646548"/>
    </source>
</evidence>
<dbReference type="EMBL" id="WKFB01000364">
    <property type="protein sequence ID" value="KAF6725336.1"/>
    <property type="molecule type" value="Genomic_DNA"/>
</dbReference>
<dbReference type="Proteomes" id="UP000646548">
    <property type="component" value="Unassembled WGS sequence"/>
</dbReference>
<reference evidence="1" key="1">
    <citation type="journal article" name="BMC Genomics">
        <title>Long-read sequencing and de novo genome assembly of marine medaka (Oryzias melastigma).</title>
        <authorList>
            <person name="Liang P."/>
            <person name="Saqib H.S.A."/>
            <person name="Ni X."/>
            <person name="Shen Y."/>
        </authorList>
    </citation>
    <scope>NUCLEOTIDE SEQUENCE</scope>
    <source>
        <strain evidence="1">Bigg-433</strain>
    </source>
</reference>
<dbReference type="AlphaFoldDB" id="A0A834CER0"/>
<protein>
    <submittedName>
        <fullName evidence="1">Uncharacterized protein</fullName>
    </submittedName>
</protein>
<sequence length="92" mass="9906">MTTASNLDGAPGLGRKVGCVCRRRGDGIRGVSAMRAGVQAHHWSRLLLLLYMGLLAPSVKGKSPPLPIFRAEDIQMQQACPRLHHPPSPSPD</sequence>
<gene>
    <name evidence="1" type="ORF">FQA47_001931</name>
</gene>
<comment type="caution">
    <text evidence="1">The sequence shown here is derived from an EMBL/GenBank/DDBJ whole genome shotgun (WGS) entry which is preliminary data.</text>
</comment>
<organism evidence="1 2">
    <name type="scientific">Oryzias melastigma</name>
    <name type="common">Marine medaka</name>
    <dbReference type="NCBI Taxonomy" id="30732"/>
    <lineage>
        <taxon>Eukaryota</taxon>
        <taxon>Metazoa</taxon>
        <taxon>Chordata</taxon>
        <taxon>Craniata</taxon>
        <taxon>Vertebrata</taxon>
        <taxon>Euteleostomi</taxon>
        <taxon>Actinopterygii</taxon>
        <taxon>Neopterygii</taxon>
        <taxon>Teleostei</taxon>
        <taxon>Neoteleostei</taxon>
        <taxon>Acanthomorphata</taxon>
        <taxon>Ovalentaria</taxon>
        <taxon>Atherinomorphae</taxon>
        <taxon>Beloniformes</taxon>
        <taxon>Adrianichthyidae</taxon>
        <taxon>Oryziinae</taxon>
        <taxon>Oryzias</taxon>
    </lineage>
</organism>
<evidence type="ECO:0000313" key="1">
    <source>
        <dbReference type="EMBL" id="KAF6725336.1"/>
    </source>
</evidence>
<name>A0A834CER0_ORYME</name>
<accession>A0A834CER0</accession>
<proteinExistence type="predicted"/>